<proteinExistence type="inferred from homology"/>
<dbReference type="GO" id="GO:0005685">
    <property type="term" value="C:U1 snRNP"/>
    <property type="evidence" value="ECO:0007669"/>
    <property type="project" value="InterPro"/>
</dbReference>
<dbReference type="InParanoid" id="A0A1D6GDE4"/>
<dbReference type="AlphaFoldDB" id="A0A1D6GDE4"/>
<dbReference type="PANTHER" id="PTHR12375">
    <property type="entry name" value="RNA-BINDING PROTEIN LUC7-RELATED"/>
    <property type="match status" value="1"/>
</dbReference>
<name>A0A1D6GDE4_MAIZE</name>
<evidence type="ECO:0000313" key="2">
    <source>
        <dbReference type="EMBL" id="AQK61644.1"/>
    </source>
</evidence>
<gene>
    <name evidence="2" type="ORF">ZEAMMB73_Zm00001d012865</name>
</gene>
<sequence>MDAFRKQLDVLMGANRNGDVEEVSRNYYDRDVCRLFLAGLCPHDLFQLTKMDLGPCSKIHSLQLRKDYEEAKAKGTENFDRELEDMIERLIVECDRKIQRALKRLADDDANAAIAISVSEVTLTDDILQLSKQIKEKMAEVDAFDFEGRTDDKIKAQEVVEELRAKRADMQATLLLDAFNKDRASLTQPAPPQVAAVPPPAPPDARTQEIINEKLKKAEELGEQGMVDEAQKALEEAEALKKIQCVFVFLWPNHLRGKPGFKHKSNFVLKTDQKLRLCDICGAFLSVYDNDRRLADHFGGKLHLGYMLIREKQKELQNMIILICSLIPNLNLSRCNLSGAECNVPFSALKSYSVLALLAYYYVGQKPEVSFLLPEPYYVDQLNFAEAALPVKYDSPFSWNVVADFMSREIKGDRAKLKMIDDQESTARIATAGRPGIENQKGETGLSLEMVEEIMKGIVIDVMIGTGAMTVIGIGIMTAPVDMIQGGESVHAPGSAAGATRDTKCYTMPDRFRSTGGVCSRYGLSLCFVSSEDRST</sequence>
<accession>A0A1D6GDE4</accession>
<reference evidence="2" key="1">
    <citation type="submission" date="2015-12" db="EMBL/GenBank/DDBJ databases">
        <title>Update maize B73 reference genome by single molecule sequencing technologies.</title>
        <authorList>
            <consortium name="Maize Genome Sequencing Project"/>
            <person name="Ware D."/>
        </authorList>
    </citation>
    <scope>NUCLEOTIDE SEQUENCE</scope>
    <source>
        <tissue evidence="2">Seedling</tissue>
    </source>
</reference>
<dbReference type="InterPro" id="IPR004882">
    <property type="entry name" value="Luc7-rel"/>
</dbReference>
<organism evidence="2">
    <name type="scientific">Zea mays</name>
    <name type="common">Maize</name>
    <dbReference type="NCBI Taxonomy" id="4577"/>
    <lineage>
        <taxon>Eukaryota</taxon>
        <taxon>Viridiplantae</taxon>
        <taxon>Streptophyta</taxon>
        <taxon>Embryophyta</taxon>
        <taxon>Tracheophyta</taxon>
        <taxon>Spermatophyta</taxon>
        <taxon>Magnoliopsida</taxon>
        <taxon>Liliopsida</taxon>
        <taxon>Poales</taxon>
        <taxon>Poaceae</taxon>
        <taxon>PACMAD clade</taxon>
        <taxon>Panicoideae</taxon>
        <taxon>Andropogonodae</taxon>
        <taxon>Andropogoneae</taxon>
        <taxon>Tripsacinae</taxon>
        <taxon>Zea</taxon>
    </lineage>
</organism>
<dbReference type="STRING" id="4577.A0A1D6GDE4"/>
<dbReference type="IntAct" id="A0A1D6GDE4">
    <property type="interactions" value="2"/>
</dbReference>
<comment type="similarity">
    <text evidence="1">Belongs to the Luc7 family.</text>
</comment>
<dbReference type="FunCoup" id="A0A1D6GDE4">
    <property type="interactions" value="2740"/>
</dbReference>
<dbReference type="GO" id="GO:0003729">
    <property type="term" value="F:mRNA binding"/>
    <property type="evidence" value="ECO:0007669"/>
    <property type="project" value="InterPro"/>
</dbReference>
<dbReference type="Pfam" id="PF03194">
    <property type="entry name" value="LUC7"/>
    <property type="match status" value="2"/>
</dbReference>
<dbReference type="EMBL" id="CM000781">
    <property type="protein sequence ID" value="AQK61644.1"/>
    <property type="molecule type" value="Genomic_DNA"/>
</dbReference>
<dbReference type="GO" id="GO:0006376">
    <property type="term" value="P:mRNA splice site recognition"/>
    <property type="evidence" value="ECO:0007669"/>
    <property type="project" value="InterPro"/>
</dbReference>
<protein>
    <submittedName>
        <fullName evidence="2">LUC7 related protein</fullName>
    </submittedName>
</protein>
<evidence type="ECO:0000256" key="1">
    <source>
        <dbReference type="ARBA" id="ARBA00005655"/>
    </source>
</evidence>
<dbReference type="SMR" id="A0A1D6GDE4"/>